<evidence type="ECO:0000256" key="12">
    <source>
        <dbReference type="ARBA" id="ARBA00022853"/>
    </source>
</evidence>
<evidence type="ECO:0000256" key="23">
    <source>
        <dbReference type="ARBA" id="ARBA00068815"/>
    </source>
</evidence>
<evidence type="ECO:0000256" key="17">
    <source>
        <dbReference type="ARBA" id="ARBA00023172"/>
    </source>
</evidence>
<keyword evidence="22" id="KW-0137">Centromere</keyword>
<dbReference type="GO" id="GO:0002151">
    <property type="term" value="F:G-quadruplex RNA binding"/>
    <property type="evidence" value="ECO:0007669"/>
    <property type="project" value="InterPro"/>
</dbReference>
<evidence type="ECO:0000256" key="15">
    <source>
        <dbReference type="ARBA" id="ARBA00023054"/>
    </source>
</evidence>
<dbReference type="SUPFAM" id="SSF49879">
    <property type="entry name" value="SMAD/FHA domain"/>
    <property type="match status" value="1"/>
</dbReference>
<evidence type="ECO:0000256" key="4">
    <source>
        <dbReference type="ARBA" id="ARBA00004629"/>
    </source>
</evidence>
<evidence type="ECO:0000256" key="16">
    <source>
        <dbReference type="ARBA" id="ARBA00023163"/>
    </source>
</evidence>
<evidence type="ECO:0000313" key="28">
    <source>
        <dbReference type="Proteomes" id="UP000271974"/>
    </source>
</evidence>
<dbReference type="GO" id="GO:0031011">
    <property type="term" value="C:Ino80 complex"/>
    <property type="evidence" value="ECO:0007669"/>
    <property type="project" value="InterPro"/>
</dbReference>
<dbReference type="InterPro" id="IPR008984">
    <property type="entry name" value="SMAD_FHA_dom_sf"/>
</dbReference>
<keyword evidence="20" id="KW-0458">Lysosome</keyword>
<keyword evidence="9" id="KW-0227">DNA damage</keyword>
<evidence type="ECO:0000256" key="14">
    <source>
        <dbReference type="ARBA" id="ARBA00023015"/>
    </source>
</evidence>
<sequence length="692" mass="74176">MSCSNTDLFFNLKKTFMENHLVGKETAEAMDTQDPTPATPVSAITTDGEATSSVSAIGVQPVLPSPAVTSGIPVPGSAPVMPAPKTQAPQRLRRISLVDPSALIPARRSSTRSIKRKKFDDELVESSLVKTERGRGVKAGGHVSGSASPVAGLVSPAGSTLIHGGINMTTPAPSAANDGSLSAETAVAVSNTGSSSRVEQTRSALINTPATSVAAALPTITVPGTLAVGPGSTASVLPVTGMSLPGQSISVTLKPGKEHNLKEDTEKQPEKVSVVKPPSEKRSRPSAGKSTASVSKGGGGSKVATSRQVVAKAGSSKSSASRAGVTKKSRAGVRSKSKRSKKQKTVSPAIKDLGRWKPQDDLMLITAVQQTNDLSAVHTGVKFSCRFTLKELEERWYALLYDPAISKIAMEAARQLHSDTVATIQGKALYSNAEEKLLGTVTSGSQPGLDIFQSLLQQHPDVFHPARTAKTLQCHWLLMKQYHLLPDQTVQPMPRGDHILNLSDIEDFMNDEDIGEGEDEMVEQELTLVDRRNKREIRHLEQELPKWQVLVDSVTGISMPDFDSQTLGVLRGRLVRYLMRSREISLGRRTKDNHVDVDLSLEGPAWKVSRRQGIIKLRNSGDFFIANEGKRPILVDGKPVMCGNKQKLNNNSVVEISCLRFTFLINQDVINSIRADATKPNVTNSAALAAAT</sequence>
<dbReference type="AlphaFoldDB" id="A0A433SSA9"/>
<evidence type="ECO:0000256" key="25">
    <source>
        <dbReference type="SAM" id="MobiDB-lite"/>
    </source>
</evidence>
<keyword evidence="10" id="KW-0995">Kinetochore</keyword>
<evidence type="ECO:0000256" key="24">
    <source>
        <dbReference type="ARBA" id="ARBA00075730"/>
    </source>
</evidence>
<dbReference type="PROSITE" id="PS50006">
    <property type="entry name" value="FHA_DOMAIN"/>
    <property type="match status" value="1"/>
</dbReference>
<keyword evidence="13" id="KW-0007">Acetylation</keyword>
<dbReference type="Pfam" id="PF00498">
    <property type="entry name" value="FHA"/>
    <property type="match status" value="1"/>
</dbReference>
<dbReference type="GO" id="GO:0000922">
    <property type="term" value="C:spindle pole"/>
    <property type="evidence" value="ECO:0007669"/>
    <property type="project" value="UniProtKB-SubCell"/>
</dbReference>
<dbReference type="GO" id="GO:0000776">
    <property type="term" value="C:kinetochore"/>
    <property type="evidence" value="ECO:0007669"/>
    <property type="project" value="UniProtKB-KW"/>
</dbReference>
<feature type="compositionally biased region" description="Low complexity" evidence="25">
    <location>
        <begin position="286"/>
        <end position="295"/>
    </location>
</feature>
<keyword evidence="21" id="KW-0539">Nucleus</keyword>
<evidence type="ECO:0000313" key="27">
    <source>
        <dbReference type="EMBL" id="RUS72013.1"/>
    </source>
</evidence>
<keyword evidence="19" id="KW-0206">Cytoskeleton</keyword>
<keyword evidence="7" id="KW-0963">Cytoplasm</keyword>
<evidence type="ECO:0000256" key="19">
    <source>
        <dbReference type="ARBA" id="ARBA00023212"/>
    </source>
</evidence>
<keyword evidence="12" id="KW-0156">Chromatin regulator</keyword>
<keyword evidence="28" id="KW-1185">Reference proteome</keyword>
<feature type="domain" description="FHA" evidence="26">
    <location>
        <begin position="584"/>
        <end position="640"/>
    </location>
</feature>
<comment type="subcellular location">
    <subcellularLocation>
        <location evidence="4">Chromosome</location>
        <location evidence="4">Centromere</location>
        <location evidence="4">Kinetochore</location>
    </subcellularLocation>
    <subcellularLocation>
        <location evidence="3">Cytoplasm</location>
        <location evidence="3">Cytoskeleton</location>
        <location evidence="3">Microtubule organizing center</location>
        <location evidence="3">Centrosome</location>
        <location evidence="3">Centriolar satellite</location>
    </subcellularLocation>
    <subcellularLocation>
        <location evidence="5">Cytoplasm</location>
        <location evidence="5">Cytoskeleton</location>
        <location evidence="5">Spindle pole</location>
    </subcellularLocation>
    <subcellularLocation>
        <location evidence="1">Lysosome</location>
    </subcellularLocation>
    <subcellularLocation>
        <location evidence="2">Nucleus</location>
        <location evidence="2">Nucleolus</location>
    </subcellularLocation>
</comment>
<dbReference type="GO" id="GO:0033044">
    <property type="term" value="P:regulation of chromosome organization"/>
    <property type="evidence" value="ECO:0007669"/>
    <property type="project" value="UniProtKB-ARBA"/>
</dbReference>
<evidence type="ECO:0000256" key="2">
    <source>
        <dbReference type="ARBA" id="ARBA00004604"/>
    </source>
</evidence>
<feature type="region of interest" description="Disordered" evidence="25">
    <location>
        <begin position="248"/>
        <end position="352"/>
    </location>
</feature>
<gene>
    <name evidence="27" type="ORF">EGW08_020227</name>
</gene>
<dbReference type="FunFam" id="2.60.200.20:FF:000007">
    <property type="entry name" value="microspherule protein 1 isoform X1"/>
    <property type="match status" value="1"/>
</dbReference>
<keyword evidence="6" id="KW-0158">Chromosome</keyword>
<keyword evidence="14" id="KW-0805">Transcription regulation</keyword>
<dbReference type="GO" id="GO:0044545">
    <property type="term" value="C:NSL complex"/>
    <property type="evidence" value="ECO:0007669"/>
    <property type="project" value="TreeGrafter"/>
</dbReference>
<evidence type="ECO:0000256" key="11">
    <source>
        <dbReference type="ARBA" id="ARBA00022843"/>
    </source>
</evidence>
<protein>
    <recommendedName>
        <fullName evidence="23">Microspherule protein 1</fullName>
    </recommendedName>
    <alternativeName>
        <fullName evidence="24">58 kDa microspherule protein</fullName>
    </alternativeName>
</protein>
<dbReference type="Proteomes" id="UP000271974">
    <property type="component" value="Unassembled WGS sequence"/>
</dbReference>
<keyword evidence="17" id="KW-0233">DNA recombination</keyword>
<name>A0A433SSA9_ELYCH</name>
<evidence type="ECO:0000256" key="21">
    <source>
        <dbReference type="ARBA" id="ARBA00023242"/>
    </source>
</evidence>
<dbReference type="PANTHER" id="PTHR13233">
    <property type="entry name" value="MICROSPHERULE PROTEIN 1"/>
    <property type="match status" value="1"/>
</dbReference>
<dbReference type="InterPro" id="IPR025999">
    <property type="entry name" value="MCRS_N"/>
</dbReference>
<evidence type="ECO:0000259" key="26">
    <source>
        <dbReference type="PROSITE" id="PS50006"/>
    </source>
</evidence>
<evidence type="ECO:0000256" key="6">
    <source>
        <dbReference type="ARBA" id="ARBA00022454"/>
    </source>
</evidence>
<evidence type="ECO:0000256" key="22">
    <source>
        <dbReference type="ARBA" id="ARBA00023328"/>
    </source>
</evidence>
<feature type="compositionally biased region" description="Basic and acidic residues" evidence="25">
    <location>
        <begin position="255"/>
        <end position="270"/>
    </location>
</feature>
<evidence type="ECO:0000256" key="3">
    <source>
        <dbReference type="ARBA" id="ARBA00004607"/>
    </source>
</evidence>
<feature type="compositionally biased region" description="Low complexity" evidence="25">
    <location>
        <begin position="302"/>
        <end position="324"/>
    </location>
</feature>
<dbReference type="Pfam" id="PF13325">
    <property type="entry name" value="MCRS_N"/>
    <property type="match status" value="1"/>
</dbReference>
<comment type="caution">
    <text evidence="27">The sequence shown here is derived from an EMBL/GenBank/DDBJ whole genome shotgun (WGS) entry which is preliminary data.</text>
</comment>
<keyword evidence="8" id="KW-0597">Phosphoprotein</keyword>
<evidence type="ECO:0000256" key="10">
    <source>
        <dbReference type="ARBA" id="ARBA00022838"/>
    </source>
</evidence>
<dbReference type="Gene3D" id="2.60.200.20">
    <property type="match status" value="1"/>
</dbReference>
<evidence type="ECO:0000256" key="18">
    <source>
        <dbReference type="ARBA" id="ARBA00023204"/>
    </source>
</evidence>
<accession>A0A433SSA9</accession>
<dbReference type="SMART" id="SM00240">
    <property type="entry name" value="FHA"/>
    <property type="match status" value="1"/>
</dbReference>
<dbReference type="GO" id="GO:0045944">
    <property type="term" value="P:positive regulation of transcription by RNA polymerase II"/>
    <property type="evidence" value="ECO:0007669"/>
    <property type="project" value="TreeGrafter"/>
</dbReference>
<evidence type="ECO:0000256" key="1">
    <source>
        <dbReference type="ARBA" id="ARBA00004371"/>
    </source>
</evidence>
<dbReference type="GO" id="GO:0051052">
    <property type="term" value="P:regulation of DNA metabolic process"/>
    <property type="evidence" value="ECO:0007669"/>
    <property type="project" value="UniProtKB-ARBA"/>
</dbReference>
<evidence type="ECO:0000256" key="8">
    <source>
        <dbReference type="ARBA" id="ARBA00022553"/>
    </source>
</evidence>
<proteinExistence type="predicted"/>
<dbReference type="GO" id="GO:0006310">
    <property type="term" value="P:DNA recombination"/>
    <property type="evidence" value="ECO:0007669"/>
    <property type="project" value="UniProtKB-KW"/>
</dbReference>
<dbReference type="GO" id="GO:0006281">
    <property type="term" value="P:DNA repair"/>
    <property type="evidence" value="ECO:0007669"/>
    <property type="project" value="UniProtKB-KW"/>
</dbReference>
<evidence type="ECO:0000256" key="13">
    <source>
        <dbReference type="ARBA" id="ARBA00022990"/>
    </source>
</evidence>
<dbReference type="PANTHER" id="PTHR13233:SF0">
    <property type="entry name" value="MICROSPHERULE PROTEIN 1"/>
    <property type="match status" value="1"/>
</dbReference>
<organism evidence="27 28">
    <name type="scientific">Elysia chlorotica</name>
    <name type="common">Eastern emerald elysia</name>
    <name type="synonym">Sea slug</name>
    <dbReference type="NCBI Taxonomy" id="188477"/>
    <lineage>
        <taxon>Eukaryota</taxon>
        <taxon>Metazoa</taxon>
        <taxon>Spiralia</taxon>
        <taxon>Lophotrochozoa</taxon>
        <taxon>Mollusca</taxon>
        <taxon>Gastropoda</taxon>
        <taxon>Heterobranchia</taxon>
        <taxon>Euthyneura</taxon>
        <taxon>Panpulmonata</taxon>
        <taxon>Sacoglossa</taxon>
        <taxon>Placobranchoidea</taxon>
        <taxon>Plakobranchidae</taxon>
        <taxon>Elysia</taxon>
    </lineage>
</organism>
<dbReference type="EMBL" id="RQTK01001129">
    <property type="protein sequence ID" value="RUS72013.1"/>
    <property type="molecule type" value="Genomic_DNA"/>
</dbReference>
<evidence type="ECO:0000256" key="5">
    <source>
        <dbReference type="ARBA" id="ARBA00004647"/>
    </source>
</evidence>
<dbReference type="OrthoDB" id="10262769at2759"/>
<evidence type="ECO:0000256" key="7">
    <source>
        <dbReference type="ARBA" id="ARBA00022490"/>
    </source>
</evidence>
<evidence type="ECO:0000256" key="20">
    <source>
        <dbReference type="ARBA" id="ARBA00023228"/>
    </source>
</evidence>
<keyword evidence="16" id="KW-0804">Transcription</keyword>
<evidence type="ECO:0000256" key="9">
    <source>
        <dbReference type="ARBA" id="ARBA00022763"/>
    </source>
</evidence>
<reference evidence="27 28" key="1">
    <citation type="submission" date="2019-01" db="EMBL/GenBank/DDBJ databases">
        <title>A draft genome assembly of the solar-powered sea slug Elysia chlorotica.</title>
        <authorList>
            <person name="Cai H."/>
            <person name="Li Q."/>
            <person name="Fang X."/>
            <person name="Li J."/>
            <person name="Curtis N.E."/>
            <person name="Altenburger A."/>
            <person name="Shibata T."/>
            <person name="Feng M."/>
            <person name="Maeda T."/>
            <person name="Schwartz J.A."/>
            <person name="Shigenobu S."/>
            <person name="Lundholm N."/>
            <person name="Nishiyama T."/>
            <person name="Yang H."/>
            <person name="Hasebe M."/>
            <person name="Li S."/>
            <person name="Pierce S.K."/>
            <person name="Wang J."/>
        </authorList>
    </citation>
    <scope>NUCLEOTIDE SEQUENCE [LARGE SCALE GENOMIC DNA]</scope>
    <source>
        <strain evidence="27">EC2010</strain>
        <tissue evidence="27">Whole organism of an adult</tissue>
    </source>
</reference>
<dbReference type="InterPro" id="IPR037912">
    <property type="entry name" value="MCRS1"/>
</dbReference>
<dbReference type="GO" id="GO:0034451">
    <property type="term" value="C:centriolar satellite"/>
    <property type="evidence" value="ECO:0007669"/>
    <property type="project" value="UniProtKB-SubCell"/>
</dbReference>
<feature type="compositionally biased region" description="Basic residues" evidence="25">
    <location>
        <begin position="325"/>
        <end position="344"/>
    </location>
</feature>
<dbReference type="InterPro" id="IPR000253">
    <property type="entry name" value="FHA_dom"/>
</dbReference>
<dbReference type="STRING" id="188477.A0A433SSA9"/>
<dbReference type="GO" id="GO:0005764">
    <property type="term" value="C:lysosome"/>
    <property type="evidence" value="ECO:0007669"/>
    <property type="project" value="UniProtKB-SubCell"/>
</dbReference>
<keyword evidence="18" id="KW-0234">DNA repair</keyword>
<keyword evidence="11" id="KW-0832">Ubl conjugation</keyword>
<dbReference type="CDD" id="cd22687">
    <property type="entry name" value="FHA_MCRS1"/>
    <property type="match status" value="1"/>
</dbReference>
<dbReference type="GO" id="GO:0006325">
    <property type="term" value="P:chromatin organization"/>
    <property type="evidence" value="ECO:0007669"/>
    <property type="project" value="UniProtKB-KW"/>
</dbReference>
<dbReference type="GO" id="GO:0071339">
    <property type="term" value="C:MLL1 complex"/>
    <property type="evidence" value="ECO:0007669"/>
    <property type="project" value="InterPro"/>
</dbReference>
<keyword evidence="15" id="KW-0175">Coiled coil</keyword>
<dbReference type="GO" id="GO:0005730">
    <property type="term" value="C:nucleolus"/>
    <property type="evidence" value="ECO:0007669"/>
    <property type="project" value="UniProtKB-SubCell"/>
</dbReference>